<dbReference type="NCBIfam" id="NF002016">
    <property type="entry name" value="PRK00823.1-1"/>
    <property type="match status" value="1"/>
</dbReference>
<gene>
    <name evidence="5" type="primary">PCBD/phhB</name>
    <name evidence="5" type="ORF">MAMC_02280</name>
</gene>
<dbReference type="OrthoDB" id="9800108at2"/>
<proteinExistence type="inferred from homology"/>
<comment type="caution">
    <text evidence="5">The sequence shown here is derived from an EMBL/GenBank/DDBJ whole genome shotgun (WGS) entry which is preliminary data.</text>
</comment>
<reference evidence="5" key="1">
    <citation type="submission" date="2019-09" db="EMBL/GenBank/DDBJ databases">
        <authorList>
            <person name="Cremers G."/>
        </authorList>
    </citation>
    <scope>NUCLEOTIDE SEQUENCE [LARGE SCALE GENOMIC DNA]</scope>
    <source>
        <strain evidence="5">3B</strain>
    </source>
</reference>
<dbReference type="PANTHER" id="PTHR42805">
    <property type="entry name" value="PTERIN-4-ALPHA-CARBINOLAMINE DEHYDRATASE-RELATED"/>
    <property type="match status" value="1"/>
</dbReference>
<dbReference type="Proteomes" id="UP000381693">
    <property type="component" value="Unassembled WGS sequence"/>
</dbReference>
<dbReference type="EMBL" id="CABFUZ020000270">
    <property type="protein sequence ID" value="VVM08559.1"/>
    <property type="molecule type" value="Genomic_DNA"/>
</dbReference>
<dbReference type="SUPFAM" id="SSF55248">
    <property type="entry name" value="PCD-like"/>
    <property type="match status" value="1"/>
</dbReference>
<dbReference type="CDD" id="cd00913">
    <property type="entry name" value="PCD_DCoH_subfamily_a"/>
    <property type="match status" value="1"/>
</dbReference>
<organism evidence="5 6">
    <name type="scientific">Methylacidimicrobium cyclopophantes</name>
    <dbReference type="NCBI Taxonomy" id="1041766"/>
    <lineage>
        <taxon>Bacteria</taxon>
        <taxon>Pseudomonadati</taxon>
        <taxon>Verrucomicrobiota</taxon>
        <taxon>Methylacidimicrobium</taxon>
    </lineage>
</organism>
<dbReference type="HAMAP" id="MF_00434">
    <property type="entry name" value="Pterin_4_alpha"/>
    <property type="match status" value="1"/>
</dbReference>
<dbReference type="EC" id="4.2.1.96" evidence="4"/>
<comment type="similarity">
    <text evidence="2 4">Belongs to the pterin-4-alpha-carbinolamine dehydratase family.</text>
</comment>
<sequence>MKTTLTKERCVACRKDAPRLTDAEIAQLRKEVPLWKVEERDGIPILERVFSFPDFAAALRFTQRVGELAEQEGHHPAILTEWGKVTVSWWTHKIRGLHRNDFVMAAKTDGIYESSAKGPSPEG</sequence>
<keyword evidence="3 4" id="KW-0456">Lyase</keyword>
<evidence type="ECO:0000313" key="5">
    <source>
        <dbReference type="EMBL" id="VVM08559.1"/>
    </source>
</evidence>
<keyword evidence="6" id="KW-1185">Reference proteome</keyword>
<dbReference type="InterPro" id="IPR036428">
    <property type="entry name" value="PCD_sf"/>
</dbReference>
<evidence type="ECO:0000256" key="4">
    <source>
        <dbReference type="HAMAP-Rule" id="MF_00434"/>
    </source>
</evidence>
<dbReference type="GO" id="GO:0006729">
    <property type="term" value="P:tetrahydrobiopterin biosynthetic process"/>
    <property type="evidence" value="ECO:0007669"/>
    <property type="project" value="InterPro"/>
</dbReference>
<dbReference type="Pfam" id="PF01329">
    <property type="entry name" value="Pterin_4a"/>
    <property type="match status" value="1"/>
</dbReference>
<dbReference type="AlphaFoldDB" id="A0A5E6MKP8"/>
<dbReference type="InterPro" id="IPR001533">
    <property type="entry name" value="Pterin_deHydtase"/>
</dbReference>
<dbReference type="InterPro" id="IPR050376">
    <property type="entry name" value="Pterin-4-alpha-carb_dehyd"/>
</dbReference>
<evidence type="ECO:0000256" key="2">
    <source>
        <dbReference type="ARBA" id="ARBA00006472"/>
    </source>
</evidence>
<protein>
    <recommendedName>
        <fullName evidence="4">Putative pterin-4-alpha-carbinolamine dehydratase</fullName>
        <shortName evidence="4">PHS</shortName>
        <ecNumber evidence="4">4.2.1.96</ecNumber>
    </recommendedName>
    <alternativeName>
        <fullName evidence="4">4-alpha-hydroxy-tetrahydropterin dehydratase</fullName>
    </alternativeName>
    <alternativeName>
        <fullName evidence="4">Pterin carbinolamine dehydratase</fullName>
        <shortName evidence="4">PCD</shortName>
    </alternativeName>
</protein>
<dbReference type="Gene3D" id="3.30.1360.20">
    <property type="entry name" value="Transcriptional coactivator/pterin dehydratase"/>
    <property type="match status" value="1"/>
</dbReference>
<accession>A0A5E6MKP8</accession>
<comment type="catalytic activity">
    <reaction evidence="1 4">
        <text>(4aS,6R)-4a-hydroxy-L-erythro-5,6,7,8-tetrahydrobiopterin = (6R)-L-erythro-6,7-dihydrobiopterin + H2O</text>
        <dbReference type="Rhea" id="RHEA:11920"/>
        <dbReference type="ChEBI" id="CHEBI:15377"/>
        <dbReference type="ChEBI" id="CHEBI:15642"/>
        <dbReference type="ChEBI" id="CHEBI:43120"/>
        <dbReference type="EC" id="4.2.1.96"/>
    </reaction>
</comment>
<evidence type="ECO:0000256" key="1">
    <source>
        <dbReference type="ARBA" id="ARBA00001554"/>
    </source>
</evidence>
<dbReference type="RefSeq" id="WP_142526141.1">
    <property type="nucleotide sequence ID" value="NZ_CABFUZ020000270.1"/>
</dbReference>
<dbReference type="GO" id="GO:0008124">
    <property type="term" value="F:4-alpha-hydroxytetrahydrobiopterin dehydratase activity"/>
    <property type="evidence" value="ECO:0007669"/>
    <property type="project" value="UniProtKB-UniRule"/>
</dbReference>
<evidence type="ECO:0000256" key="3">
    <source>
        <dbReference type="ARBA" id="ARBA00023239"/>
    </source>
</evidence>
<dbReference type="PANTHER" id="PTHR42805:SF1">
    <property type="entry name" value="PTERIN-4-ALPHA-CARBINOLAMINE DEHYDRATASE-RELATED"/>
    <property type="match status" value="1"/>
</dbReference>
<evidence type="ECO:0000313" key="6">
    <source>
        <dbReference type="Proteomes" id="UP000381693"/>
    </source>
</evidence>
<name>A0A5E6MKP8_9BACT</name>